<sequence>MRHSPTLPAGHHLFRQGEAFRTLFMVHSGSIKTYRDLGDGRSQVLGFYLPGDLLGLEGMYPGRHCQSAAVLESSSVCRLSLRQLEMLPASANRIQLRLLDLASRELSNAMGRDLERCVESRMAEFLLDYGKRMADRGWSAVAYQLAMSRRDMGSYLGMAPETVSRCLRRLTHLGLVSFDRRAVTIHDPDRLRSVSVEGTAALH</sequence>
<dbReference type="SMART" id="SM00100">
    <property type="entry name" value="cNMP"/>
    <property type="match status" value="1"/>
</dbReference>
<dbReference type="Gene3D" id="2.60.120.10">
    <property type="entry name" value="Jelly Rolls"/>
    <property type="match status" value="1"/>
</dbReference>
<accession>A0ABU0W5F0</accession>
<dbReference type="InterPro" id="IPR050397">
    <property type="entry name" value="Env_Response_Regulators"/>
</dbReference>
<dbReference type="SUPFAM" id="SSF46785">
    <property type="entry name" value="Winged helix' DNA-binding domain"/>
    <property type="match status" value="1"/>
</dbReference>
<dbReference type="InterPro" id="IPR014710">
    <property type="entry name" value="RmlC-like_jellyroll"/>
</dbReference>
<protein>
    <submittedName>
        <fullName evidence="6">Helix-turn-helix domain-containing protein</fullName>
    </submittedName>
</protein>
<dbReference type="SMART" id="SM00419">
    <property type="entry name" value="HTH_CRP"/>
    <property type="match status" value="1"/>
</dbReference>
<dbReference type="PROSITE" id="PS50042">
    <property type="entry name" value="CNMP_BINDING_3"/>
    <property type="match status" value="1"/>
</dbReference>
<keyword evidence="2" id="KW-0238">DNA-binding</keyword>
<dbReference type="CDD" id="cd00092">
    <property type="entry name" value="HTH_CRP"/>
    <property type="match status" value="1"/>
</dbReference>
<evidence type="ECO:0000256" key="2">
    <source>
        <dbReference type="ARBA" id="ARBA00023125"/>
    </source>
</evidence>
<evidence type="ECO:0000256" key="1">
    <source>
        <dbReference type="ARBA" id="ARBA00023015"/>
    </source>
</evidence>
<evidence type="ECO:0000313" key="6">
    <source>
        <dbReference type="EMBL" id="MDQ2068680.1"/>
    </source>
</evidence>
<dbReference type="InterPro" id="IPR018335">
    <property type="entry name" value="Tscrpt_reg_HTH_Crp-type_CS"/>
</dbReference>
<dbReference type="Proteomes" id="UP001239019">
    <property type="component" value="Unassembled WGS sequence"/>
</dbReference>
<dbReference type="EMBL" id="JAVDDT010000001">
    <property type="protein sequence ID" value="MDQ2068680.1"/>
    <property type="molecule type" value="Genomic_DNA"/>
</dbReference>
<dbReference type="Gene3D" id="1.10.10.10">
    <property type="entry name" value="Winged helix-like DNA-binding domain superfamily/Winged helix DNA-binding domain"/>
    <property type="match status" value="1"/>
</dbReference>
<evidence type="ECO:0000313" key="7">
    <source>
        <dbReference type="Proteomes" id="UP001239019"/>
    </source>
</evidence>
<feature type="domain" description="Cyclic nucleotide-binding" evidence="4">
    <location>
        <begin position="1"/>
        <end position="79"/>
    </location>
</feature>
<keyword evidence="3" id="KW-0804">Transcription</keyword>
<name>A0ABU0W5F0_9GAMM</name>
<evidence type="ECO:0000259" key="4">
    <source>
        <dbReference type="PROSITE" id="PS50042"/>
    </source>
</evidence>
<dbReference type="PROSITE" id="PS51063">
    <property type="entry name" value="HTH_CRP_2"/>
    <property type="match status" value="1"/>
</dbReference>
<dbReference type="PANTHER" id="PTHR24567:SF75">
    <property type="entry name" value="FUMARATE AND NITRATE REDUCTION REGULATORY PROTEIN"/>
    <property type="match status" value="1"/>
</dbReference>
<dbReference type="InterPro" id="IPR000595">
    <property type="entry name" value="cNMP-bd_dom"/>
</dbReference>
<gene>
    <name evidence="6" type="ORF">RBH19_02175</name>
</gene>
<dbReference type="InterPro" id="IPR036390">
    <property type="entry name" value="WH_DNA-bd_sf"/>
</dbReference>
<dbReference type="Pfam" id="PF13545">
    <property type="entry name" value="HTH_Crp_2"/>
    <property type="match status" value="1"/>
</dbReference>
<reference evidence="6 7" key="1">
    <citation type="submission" date="2023-08" db="EMBL/GenBank/DDBJ databases">
        <title>Whole-genome sequencing of halo(alkali)philic microorganisms from hypersaline lakes.</title>
        <authorList>
            <person name="Sorokin D.Y."/>
            <person name="Abbas B."/>
            <person name="Merkel A.Y."/>
        </authorList>
    </citation>
    <scope>NUCLEOTIDE SEQUENCE [LARGE SCALE GENOMIC DNA]</scope>
    <source>
        <strain evidence="6 7">AB-CW4</strain>
    </source>
</reference>
<feature type="domain" description="HTH crp-type" evidence="5">
    <location>
        <begin position="116"/>
        <end position="189"/>
    </location>
</feature>
<keyword evidence="1" id="KW-0805">Transcription regulation</keyword>
<dbReference type="PRINTS" id="PR00034">
    <property type="entry name" value="HTHCRP"/>
</dbReference>
<dbReference type="InterPro" id="IPR018490">
    <property type="entry name" value="cNMP-bd_dom_sf"/>
</dbReference>
<dbReference type="PANTHER" id="PTHR24567">
    <property type="entry name" value="CRP FAMILY TRANSCRIPTIONAL REGULATORY PROTEIN"/>
    <property type="match status" value="1"/>
</dbReference>
<dbReference type="RefSeq" id="WP_306727161.1">
    <property type="nucleotide sequence ID" value="NZ_JAVDDT010000001.1"/>
</dbReference>
<evidence type="ECO:0000256" key="3">
    <source>
        <dbReference type="ARBA" id="ARBA00023163"/>
    </source>
</evidence>
<proteinExistence type="predicted"/>
<dbReference type="SUPFAM" id="SSF51206">
    <property type="entry name" value="cAMP-binding domain-like"/>
    <property type="match status" value="1"/>
</dbReference>
<evidence type="ECO:0000259" key="5">
    <source>
        <dbReference type="PROSITE" id="PS51063"/>
    </source>
</evidence>
<dbReference type="Pfam" id="PF00027">
    <property type="entry name" value="cNMP_binding"/>
    <property type="match status" value="1"/>
</dbReference>
<organism evidence="6 7">
    <name type="scientific">Natronospira bacteriovora</name>
    <dbReference type="NCBI Taxonomy" id="3069753"/>
    <lineage>
        <taxon>Bacteria</taxon>
        <taxon>Pseudomonadati</taxon>
        <taxon>Pseudomonadota</taxon>
        <taxon>Gammaproteobacteria</taxon>
        <taxon>Natronospirales</taxon>
        <taxon>Natronospiraceae</taxon>
        <taxon>Natronospira</taxon>
    </lineage>
</organism>
<comment type="caution">
    <text evidence="6">The sequence shown here is derived from an EMBL/GenBank/DDBJ whole genome shotgun (WGS) entry which is preliminary data.</text>
</comment>
<dbReference type="InterPro" id="IPR012318">
    <property type="entry name" value="HTH_CRP"/>
</dbReference>
<keyword evidence="7" id="KW-1185">Reference proteome</keyword>
<dbReference type="InterPro" id="IPR036388">
    <property type="entry name" value="WH-like_DNA-bd_sf"/>
</dbReference>
<dbReference type="CDD" id="cd00038">
    <property type="entry name" value="CAP_ED"/>
    <property type="match status" value="1"/>
</dbReference>
<dbReference type="PROSITE" id="PS00042">
    <property type="entry name" value="HTH_CRP_1"/>
    <property type="match status" value="1"/>
</dbReference>